<evidence type="ECO:0000259" key="3">
    <source>
        <dbReference type="SMART" id="SM00062"/>
    </source>
</evidence>
<reference evidence="4 5" key="1">
    <citation type="submission" date="2018-05" db="EMBL/GenBank/DDBJ databases">
        <title>Kurthia sibirica genome sequence.</title>
        <authorList>
            <person name="Maclea K.S."/>
            <person name="Goen A.E."/>
        </authorList>
    </citation>
    <scope>NUCLEOTIDE SEQUENCE [LARGE SCALE GENOMIC DNA]</scope>
    <source>
        <strain evidence="4 5">ATCC 49154</strain>
    </source>
</reference>
<evidence type="ECO:0000256" key="1">
    <source>
        <dbReference type="ARBA" id="ARBA00022729"/>
    </source>
</evidence>
<dbReference type="RefSeq" id="WP_109306699.1">
    <property type="nucleotide sequence ID" value="NZ_BJUF01000037.1"/>
</dbReference>
<feature type="chain" id="PRO_5038369698" evidence="2">
    <location>
        <begin position="23"/>
        <end position="285"/>
    </location>
</feature>
<dbReference type="PROSITE" id="PS51257">
    <property type="entry name" value="PROKAR_LIPOPROTEIN"/>
    <property type="match status" value="1"/>
</dbReference>
<feature type="signal peptide" evidence="2">
    <location>
        <begin position="1"/>
        <end position="22"/>
    </location>
</feature>
<accession>A0A2U3AJN3</accession>
<dbReference type="AlphaFoldDB" id="A0A2U3AJN3"/>
<dbReference type="OrthoDB" id="8613538at2"/>
<sequence length="285" mass="31520">MKKRNIATVIAGLIAVTSLLGACGGTSDNKGSAQSGVEKVKVAYDQASKPMTYTDEKGNATGYDVEVMKLVDEKLTDYSFDYVGTTSDDLLIGVEQGKFQVGVKNAFVTEERKQKFLFPKNFLGLSSIGLVLKTENEAINTLEKFATKGYSLAPIAANNAQYTVVKDYNDEHPKNNVKLKAGDSFEVDVIQWVNEGRSDGGVMIEGAFEQAVVSEKGAYHNLKDNVVYKEFGVMKTWPLFNKKQQKLADEYDKAVQELRDEGKLAELSKEFYGKDLFNVLDQAKK</sequence>
<dbReference type="EMBL" id="QFVR01000017">
    <property type="protein sequence ID" value="PWI24732.1"/>
    <property type="molecule type" value="Genomic_DNA"/>
</dbReference>
<keyword evidence="5" id="KW-1185">Reference proteome</keyword>
<protein>
    <submittedName>
        <fullName evidence="4">Amino acid ABC transporter substrate-binding protein</fullName>
    </submittedName>
</protein>
<dbReference type="Gene3D" id="3.40.190.10">
    <property type="entry name" value="Periplasmic binding protein-like II"/>
    <property type="match status" value="2"/>
</dbReference>
<gene>
    <name evidence="4" type="ORF">DEX24_12285</name>
</gene>
<dbReference type="PANTHER" id="PTHR35936:SF18">
    <property type="entry name" value="L-CYSTINE-BINDING PROTEIN TCYJ"/>
    <property type="match status" value="1"/>
</dbReference>
<proteinExistence type="predicted"/>
<evidence type="ECO:0000313" key="5">
    <source>
        <dbReference type="Proteomes" id="UP000245938"/>
    </source>
</evidence>
<dbReference type="SUPFAM" id="SSF53850">
    <property type="entry name" value="Periplasmic binding protein-like II"/>
    <property type="match status" value="1"/>
</dbReference>
<comment type="caution">
    <text evidence="4">The sequence shown here is derived from an EMBL/GenBank/DDBJ whole genome shotgun (WGS) entry which is preliminary data.</text>
</comment>
<feature type="domain" description="Solute-binding protein family 3/N-terminal" evidence="3">
    <location>
        <begin position="39"/>
        <end position="275"/>
    </location>
</feature>
<evidence type="ECO:0000256" key="2">
    <source>
        <dbReference type="SAM" id="SignalP"/>
    </source>
</evidence>
<evidence type="ECO:0000313" key="4">
    <source>
        <dbReference type="EMBL" id="PWI24732.1"/>
    </source>
</evidence>
<dbReference type="Pfam" id="PF00497">
    <property type="entry name" value="SBP_bac_3"/>
    <property type="match status" value="1"/>
</dbReference>
<keyword evidence="1 2" id="KW-0732">Signal</keyword>
<dbReference type="Proteomes" id="UP000245938">
    <property type="component" value="Unassembled WGS sequence"/>
</dbReference>
<organism evidence="4 5">
    <name type="scientific">Kurthia sibirica</name>
    <dbReference type="NCBI Taxonomy" id="202750"/>
    <lineage>
        <taxon>Bacteria</taxon>
        <taxon>Bacillati</taxon>
        <taxon>Bacillota</taxon>
        <taxon>Bacilli</taxon>
        <taxon>Bacillales</taxon>
        <taxon>Caryophanaceae</taxon>
        <taxon>Kurthia</taxon>
    </lineage>
</organism>
<dbReference type="InterPro" id="IPR001638">
    <property type="entry name" value="Solute-binding_3/MltF_N"/>
</dbReference>
<dbReference type="SMART" id="SM00062">
    <property type="entry name" value="PBPb"/>
    <property type="match status" value="1"/>
</dbReference>
<name>A0A2U3AJN3_9BACL</name>
<dbReference type="PANTHER" id="PTHR35936">
    <property type="entry name" value="MEMBRANE-BOUND LYTIC MUREIN TRANSGLYCOSYLASE F"/>
    <property type="match status" value="1"/>
</dbReference>